<dbReference type="EMBL" id="VAUP01000015">
    <property type="protein sequence ID" value="TLX43847.1"/>
    <property type="molecule type" value="Genomic_DNA"/>
</dbReference>
<dbReference type="AlphaFoldDB" id="A0A6C1KJN6"/>
<dbReference type="RefSeq" id="WP_138398756.1">
    <property type="nucleotide sequence ID" value="NZ_JBAFVI010000001.1"/>
</dbReference>
<proteinExistence type="predicted"/>
<name>A0A6C1KJN6_XANAU</name>
<dbReference type="OrthoDB" id="7691601at2"/>
<organism evidence="1 2">
    <name type="scientific">Xanthobacter autotrophicus</name>
    <dbReference type="NCBI Taxonomy" id="280"/>
    <lineage>
        <taxon>Bacteria</taxon>
        <taxon>Pseudomonadati</taxon>
        <taxon>Pseudomonadota</taxon>
        <taxon>Alphaproteobacteria</taxon>
        <taxon>Hyphomicrobiales</taxon>
        <taxon>Xanthobacteraceae</taxon>
        <taxon>Xanthobacter</taxon>
    </lineage>
</organism>
<dbReference type="Proteomes" id="UP000305131">
    <property type="component" value="Unassembled WGS sequence"/>
</dbReference>
<dbReference type="GeneID" id="95773210"/>
<dbReference type="Pfam" id="PF08875">
    <property type="entry name" value="DUF1833"/>
    <property type="match status" value="1"/>
</dbReference>
<dbReference type="InterPro" id="IPR014974">
    <property type="entry name" value="DUF1833"/>
</dbReference>
<gene>
    <name evidence="1" type="ORF">FBQ73_07030</name>
</gene>
<evidence type="ECO:0000313" key="1">
    <source>
        <dbReference type="EMBL" id="TLX43847.1"/>
    </source>
</evidence>
<accession>A0A6C1KJN6</accession>
<comment type="caution">
    <text evidence="1">The sequence shown here is derived from an EMBL/GenBank/DDBJ whole genome shotgun (WGS) entry which is preliminary data.</text>
</comment>
<protein>
    <submittedName>
        <fullName evidence="1">DUF1833 domain-containing protein</fullName>
    </submittedName>
</protein>
<reference evidence="1 2" key="1">
    <citation type="submission" date="2019-05" db="EMBL/GenBank/DDBJ databases">
        <authorList>
            <person name="Zhou X."/>
        </authorList>
    </citation>
    <scope>NUCLEOTIDE SEQUENCE [LARGE SCALE GENOMIC DNA]</scope>
    <source>
        <strain evidence="1 2">DSM 432</strain>
    </source>
</reference>
<evidence type="ECO:0000313" key="2">
    <source>
        <dbReference type="Proteomes" id="UP000305131"/>
    </source>
</evidence>
<sequence>MRSLSLTLRQALTGQATDVVPVVLATITHPMLDEPVRLSTDPTQRLSVDPLQYGTVSRSEVYLFAAMRAAWPDDKQDEAPASQLVFENVAADQVKLVRQMRGPATVLLEIVTSAAPDHVEAPFDGLLTVDVSYDANQITLTLSREAYLSEPWPCDRMTKDRFPGQF</sequence>